<dbReference type="Proteomes" id="UP001196661">
    <property type="component" value="Unassembled WGS sequence"/>
</dbReference>
<evidence type="ECO:0000313" key="2">
    <source>
        <dbReference type="Proteomes" id="UP001196661"/>
    </source>
</evidence>
<dbReference type="RefSeq" id="WP_215619346.1">
    <property type="nucleotide sequence ID" value="NZ_JADOER010000013.1"/>
</dbReference>
<name>A0ABS5Y7U7_9CYAN</name>
<accession>A0ABS5Y7U7</accession>
<organism evidence="1 2">
    <name type="scientific">Leptothoe kymatousa TAU-MAC 1615</name>
    <dbReference type="NCBI Taxonomy" id="2364775"/>
    <lineage>
        <taxon>Bacteria</taxon>
        <taxon>Bacillati</taxon>
        <taxon>Cyanobacteriota</taxon>
        <taxon>Cyanophyceae</taxon>
        <taxon>Nodosilineales</taxon>
        <taxon>Cymatolegaceae</taxon>
        <taxon>Leptothoe</taxon>
        <taxon>Leptothoe kymatousa</taxon>
    </lineage>
</organism>
<keyword evidence="2" id="KW-1185">Reference proteome</keyword>
<protein>
    <submittedName>
        <fullName evidence="1">Uncharacterized protein</fullName>
    </submittedName>
</protein>
<sequence length="91" mass="9883">MVYLVLTRTGYLALSTSLGGCPKVLWVNAQVLTVKEIAGLRKDHVELTVFDHAMEPSDWRAIEDAIATIEEHHPGQSIFVEGHSSAAHGCG</sequence>
<reference evidence="1 2" key="1">
    <citation type="journal article" date="2021" name="Mar. Drugs">
        <title>Genome Reduction and Secondary Metabolism of the Marine Sponge-Associated Cyanobacterium Leptothoe.</title>
        <authorList>
            <person name="Konstantinou D."/>
            <person name="Popin R.V."/>
            <person name="Fewer D.P."/>
            <person name="Sivonen K."/>
            <person name="Gkelis S."/>
        </authorList>
    </citation>
    <scope>NUCLEOTIDE SEQUENCE [LARGE SCALE GENOMIC DNA]</scope>
    <source>
        <strain evidence="1 2">TAU-MAC 1615</strain>
    </source>
</reference>
<proteinExistence type="predicted"/>
<evidence type="ECO:0000313" key="1">
    <source>
        <dbReference type="EMBL" id="MBT9313454.1"/>
    </source>
</evidence>
<gene>
    <name evidence="1" type="ORF">IXB28_14670</name>
</gene>
<dbReference type="EMBL" id="JADOER010000013">
    <property type="protein sequence ID" value="MBT9313454.1"/>
    <property type="molecule type" value="Genomic_DNA"/>
</dbReference>
<comment type="caution">
    <text evidence="1">The sequence shown here is derived from an EMBL/GenBank/DDBJ whole genome shotgun (WGS) entry which is preliminary data.</text>
</comment>